<name>A0A8J2XRU8_9BACT</name>
<proteinExistence type="predicted"/>
<accession>A0A8J2XRU8</accession>
<dbReference type="AlphaFoldDB" id="A0A8J2XRU8"/>
<evidence type="ECO:0000313" key="1">
    <source>
        <dbReference type="EMBL" id="GGA90514.1"/>
    </source>
</evidence>
<keyword evidence="2" id="KW-1185">Reference proteome</keyword>
<evidence type="ECO:0000313" key="2">
    <source>
        <dbReference type="Proteomes" id="UP000607559"/>
    </source>
</evidence>
<evidence type="ECO:0008006" key="3">
    <source>
        <dbReference type="Google" id="ProtNLM"/>
    </source>
</evidence>
<organism evidence="1 2">
    <name type="scientific">Puia dinghuensis</name>
    <dbReference type="NCBI Taxonomy" id="1792502"/>
    <lineage>
        <taxon>Bacteria</taxon>
        <taxon>Pseudomonadati</taxon>
        <taxon>Bacteroidota</taxon>
        <taxon>Chitinophagia</taxon>
        <taxon>Chitinophagales</taxon>
        <taxon>Chitinophagaceae</taxon>
        <taxon>Puia</taxon>
    </lineage>
</organism>
<dbReference type="InterPro" id="IPR043148">
    <property type="entry name" value="TagF_C"/>
</dbReference>
<dbReference type="EMBL" id="BMJC01000001">
    <property type="protein sequence ID" value="GGA90514.1"/>
    <property type="molecule type" value="Genomic_DNA"/>
</dbReference>
<dbReference type="Proteomes" id="UP000607559">
    <property type="component" value="Unassembled WGS sequence"/>
</dbReference>
<sequence length="373" mass="42397">MTKDTKSPRKKILFTIGSPNQTSQMHQIASHLADYDCFFTQIYSKHPVVKAAVRMGVLDTTILAGEFRRRGDAYLEKHRLRNDYAREIYHNNYDLTVLCSDLLVTKELRKGKTVWVQEGMTDPITSWGKWTRRLGLPGYWAANTAFNGSGNICDIYCAASPGYREQFGQLGTDVDKIVVTGIPNYDNAAALLNNDFPYSGYVMVATSDNREVNNTFEKEDRPAFIRRCVRIAAGRPLLFKLHPNEKKERAIEEIRQWAPSAAIYTEGNTEQMIANCDELITQYSTVVYIGIALGKKVHSYFDVDQLRKLAPIQNGGTSAARIADLCRRYIEFEGPKDEFLRIVRTATNTISLHERERADHYHYSNQEGVFPSA</sequence>
<dbReference type="SUPFAM" id="SSF53756">
    <property type="entry name" value="UDP-Glycosyltransferase/glycogen phosphorylase"/>
    <property type="match status" value="1"/>
</dbReference>
<comment type="caution">
    <text evidence="1">The sequence shown here is derived from an EMBL/GenBank/DDBJ whole genome shotgun (WGS) entry which is preliminary data.</text>
</comment>
<reference evidence="1" key="1">
    <citation type="journal article" date="2014" name="Int. J. Syst. Evol. Microbiol.">
        <title>Complete genome sequence of Corynebacterium casei LMG S-19264T (=DSM 44701T), isolated from a smear-ripened cheese.</title>
        <authorList>
            <consortium name="US DOE Joint Genome Institute (JGI-PGF)"/>
            <person name="Walter F."/>
            <person name="Albersmeier A."/>
            <person name="Kalinowski J."/>
            <person name="Ruckert C."/>
        </authorList>
    </citation>
    <scope>NUCLEOTIDE SEQUENCE</scope>
    <source>
        <strain evidence="1">CGMCC 1.15448</strain>
    </source>
</reference>
<dbReference type="Gene3D" id="3.40.50.12580">
    <property type="match status" value="1"/>
</dbReference>
<protein>
    <recommendedName>
        <fullName evidence="3">UDP-N-acetyl glucosamine 2-epimerase</fullName>
    </recommendedName>
</protein>
<reference evidence="1" key="2">
    <citation type="submission" date="2020-09" db="EMBL/GenBank/DDBJ databases">
        <authorList>
            <person name="Sun Q."/>
            <person name="Zhou Y."/>
        </authorList>
    </citation>
    <scope>NUCLEOTIDE SEQUENCE</scope>
    <source>
        <strain evidence="1">CGMCC 1.15448</strain>
    </source>
</reference>
<dbReference type="RefSeq" id="WP_188929561.1">
    <property type="nucleotide sequence ID" value="NZ_BMJC01000001.1"/>
</dbReference>
<gene>
    <name evidence="1" type="ORF">GCM10011511_12200</name>
</gene>